<reference evidence="2" key="1">
    <citation type="submission" date="2023-04" db="EMBL/GenBank/DDBJ databases">
        <title>Aspergillus oryzae NBRC 4228.</title>
        <authorList>
            <person name="Ichikawa N."/>
            <person name="Sato H."/>
            <person name="Tonouchi N."/>
        </authorList>
    </citation>
    <scope>NUCLEOTIDE SEQUENCE</scope>
    <source>
        <strain evidence="2">NBRC 4228</strain>
    </source>
</reference>
<dbReference type="AlphaFoldDB" id="A0AAN5C3S2"/>
<feature type="region of interest" description="Disordered" evidence="1">
    <location>
        <begin position="122"/>
        <end position="166"/>
    </location>
</feature>
<feature type="region of interest" description="Disordered" evidence="1">
    <location>
        <begin position="94"/>
        <end position="113"/>
    </location>
</feature>
<accession>A0AAN5C3S2</accession>
<feature type="compositionally biased region" description="Basic and acidic residues" evidence="1">
    <location>
        <begin position="135"/>
        <end position="155"/>
    </location>
</feature>
<evidence type="ECO:0000256" key="1">
    <source>
        <dbReference type="SAM" id="MobiDB-lite"/>
    </source>
</evidence>
<sequence>MTALFYGLQITYEWRQSLSIPPNRFNYLPTSDINVLDSWWDGLTPDPPSWRVQGTVAAMKRRIDIIEEIPDMTDDHSTNLVFGYDAVDHQAESHQHPGKIRGRENQDAEEAETGVRVTATPNIHQAGGKGCAQKWKREERGKKEKRGHGVEEQPRETSGGSTRRFFEKARVSLQEEDME</sequence>
<proteinExistence type="predicted"/>
<evidence type="ECO:0000313" key="2">
    <source>
        <dbReference type="EMBL" id="GMG38072.1"/>
    </source>
</evidence>
<gene>
    <name evidence="2" type="ORF">Aory04_001282600</name>
</gene>
<name>A0AAN5C3S2_ASPOZ</name>
<protein>
    <submittedName>
        <fullName evidence="2">Unnamed protein product</fullName>
    </submittedName>
</protein>
<dbReference type="EMBL" id="BSYA01000275">
    <property type="protein sequence ID" value="GMG38072.1"/>
    <property type="molecule type" value="Genomic_DNA"/>
</dbReference>
<feature type="compositionally biased region" description="Basic and acidic residues" evidence="1">
    <location>
        <begin position="94"/>
        <end position="106"/>
    </location>
</feature>
<evidence type="ECO:0000313" key="3">
    <source>
        <dbReference type="Proteomes" id="UP001165205"/>
    </source>
</evidence>
<comment type="caution">
    <text evidence="2">The sequence shown here is derived from an EMBL/GenBank/DDBJ whole genome shotgun (WGS) entry which is preliminary data.</text>
</comment>
<organism evidence="2 3">
    <name type="scientific">Aspergillus oryzae</name>
    <name type="common">Yellow koji mold</name>
    <dbReference type="NCBI Taxonomy" id="5062"/>
    <lineage>
        <taxon>Eukaryota</taxon>
        <taxon>Fungi</taxon>
        <taxon>Dikarya</taxon>
        <taxon>Ascomycota</taxon>
        <taxon>Pezizomycotina</taxon>
        <taxon>Eurotiomycetes</taxon>
        <taxon>Eurotiomycetidae</taxon>
        <taxon>Eurotiales</taxon>
        <taxon>Aspergillaceae</taxon>
        <taxon>Aspergillus</taxon>
        <taxon>Aspergillus subgen. Circumdati</taxon>
    </lineage>
</organism>
<dbReference type="Proteomes" id="UP001165205">
    <property type="component" value="Unassembled WGS sequence"/>
</dbReference>